<comment type="caution">
    <text evidence="4">The sequence shown here is derived from an EMBL/GenBank/DDBJ whole genome shotgun (WGS) entry which is preliminary data.</text>
</comment>
<comment type="cofactor">
    <cofactor evidence="1">
        <name>pyridoxal 5'-phosphate</name>
        <dbReference type="ChEBI" id="CHEBI:597326"/>
    </cofactor>
</comment>
<reference evidence="4 5" key="1">
    <citation type="submission" date="2014-02" db="EMBL/GenBank/DDBJ databases">
        <title>The small core and large imbalanced accessory genome model reveals a collaborative survival strategy of Sorangium cellulosum strains in nature.</title>
        <authorList>
            <person name="Han K."/>
            <person name="Peng R."/>
            <person name="Blom J."/>
            <person name="Li Y.-Z."/>
        </authorList>
    </citation>
    <scope>NUCLEOTIDE SEQUENCE [LARGE SCALE GENOMIC DNA]</scope>
    <source>
        <strain evidence="4 5">So0149</strain>
    </source>
</reference>
<protein>
    <recommendedName>
        <fullName evidence="3">Aminotransferase class I/classII large domain-containing protein</fullName>
    </recommendedName>
</protein>
<dbReference type="InterPro" id="IPR015422">
    <property type="entry name" value="PyrdxlP-dep_Trfase_small"/>
</dbReference>
<dbReference type="PANTHER" id="PTHR13693">
    <property type="entry name" value="CLASS II AMINOTRANSFERASE/8-AMINO-7-OXONONANOATE SYNTHASE"/>
    <property type="match status" value="1"/>
</dbReference>
<dbReference type="Gene3D" id="3.90.1150.10">
    <property type="entry name" value="Aspartate Aminotransferase, domain 1"/>
    <property type="match status" value="1"/>
</dbReference>
<accession>A0A150SVR6</accession>
<evidence type="ECO:0000259" key="3">
    <source>
        <dbReference type="Pfam" id="PF00155"/>
    </source>
</evidence>
<dbReference type="InterPro" id="IPR050087">
    <property type="entry name" value="AON_synthase_class-II"/>
</dbReference>
<feature type="domain" description="Aminotransferase class I/classII large" evidence="3">
    <location>
        <begin position="88"/>
        <end position="400"/>
    </location>
</feature>
<dbReference type="Proteomes" id="UP000075515">
    <property type="component" value="Unassembled WGS sequence"/>
</dbReference>
<dbReference type="InterPro" id="IPR015421">
    <property type="entry name" value="PyrdxlP-dep_Trfase_major"/>
</dbReference>
<evidence type="ECO:0000256" key="1">
    <source>
        <dbReference type="ARBA" id="ARBA00001933"/>
    </source>
</evidence>
<dbReference type="Pfam" id="PF00155">
    <property type="entry name" value="Aminotran_1_2"/>
    <property type="match status" value="1"/>
</dbReference>
<evidence type="ECO:0000256" key="2">
    <source>
        <dbReference type="ARBA" id="ARBA00022679"/>
    </source>
</evidence>
<dbReference type="InterPro" id="IPR015424">
    <property type="entry name" value="PyrdxlP-dep_Trfase"/>
</dbReference>
<proteinExistence type="predicted"/>
<dbReference type="SUPFAM" id="SSF53383">
    <property type="entry name" value="PLP-dependent transferases"/>
    <property type="match status" value="1"/>
</dbReference>
<organism evidence="4 5">
    <name type="scientific">Sorangium cellulosum</name>
    <name type="common">Polyangium cellulosum</name>
    <dbReference type="NCBI Taxonomy" id="56"/>
    <lineage>
        <taxon>Bacteria</taxon>
        <taxon>Pseudomonadati</taxon>
        <taxon>Myxococcota</taxon>
        <taxon>Polyangia</taxon>
        <taxon>Polyangiales</taxon>
        <taxon>Polyangiaceae</taxon>
        <taxon>Sorangium</taxon>
    </lineage>
</organism>
<evidence type="ECO:0000313" key="4">
    <source>
        <dbReference type="EMBL" id="KYF96509.1"/>
    </source>
</evidence>
<dbReference type="Gene3D" id="3.40.640.10">
    <property type="entry name" value="Type I PLP-dependent aspartate aminotransferase-like (Major domain)"/>
    <property type="match status" value="1"/>
</dbReference>
<keyword evidence="2" id="KW-0808">Transferase</keyword>
<dbReference type="AlphaFoldDB" id="A0A150SVR6"/>
<dbReference type="GO" id="GO:0030170">
    <property type="term" value="F:pyridoxal phosphate binding"/>
    <property type="evidence" value="ECO:0007669"/>
    <property type="project" value="InterPro"/>
</dbReference>
<name>A0A150SVR6_SORCE</name>
<dbReference type="EMBL" id="JEMC01001537">
    <property type="protein sequence ID" value="KYF96509.1"/>
    <property type="molecule type" value="Genomic_DNA"/>
</dbReference>
<gene>
    <name evidence="4" type="ORF">BE18_31770</name>
</gene>
<dbReference type="InterPro" id="IPR004839">
    <property type="entry name" value="Aminotransferase_I/II_large"/>
</dbReference>
<dbReference type="GO" id="GO:0016740">
    <property type="term" value="F:transferase activity"/>
    <property type="evidence" value="ECO:0007669"/>
    <property type="project" value="UniProtKB-KW"/>
</dbReference>
<sequence length="426" mass="47182">MNNVFDAIIRENLQSQRASIQEVMQRSRMFDADAAQIDGRMIRVGERWIADFASCNYLGFDLDEDIIASVEPALREWGVHPSWCRLVASPHLYARCEEELARLVGAEDFLILPTVTLVHVGVIPALMGKDGVMFLDKFAHMTMYQAAKMARDSGCKLLSFPQDDFDRLEEHLRAHRAATKKLILVDGVYSMTGKYVDLPRLAALAREHGAAVYVDDAHGFGVVGERPTAEMPYGFRGNGVVRHHGLGYEPDGIMYVGGFSKAFSSLAAGVACSRTTKAFLKAYATPYDLSGPCPTASLATLLAAIHVNAARGDELRRRLYRLTRLAVDGLRALGFHVDNDNYFPIVSVWCGDNERLIEASRILFDAGVLLTLGPYPMIPRGKEELRITITSANTEEQVHEHLLQGFARVRDYLTRIGAPLRPAEAG</sequence>
<evidence type="ECO:0000313" key="5">
    <source>
        <dbReference type="Proteomes" id="UP000075515"/>
    </source>
</evidence>